<comment type="cofactor">
    <cofactor evidence="1">
        <name>pyridoxal 5'-phosphate</name>
        <dbReference type="ChEBI" id="CHEBI:597326"/>
    </cofactor>
</comment>
<dbReference type="Gene3D" id="3.90.1150.10">
    <property type="entry name" value="Aspartate Aminotransferase, domain 1"/>
    <property type="match status" value="1"/>
</dbReference>
<dbReference type="InterPro" id="IPR015422">
    <property type="entry name" value="PyrdxlP-dep_Trfase_small"/>
</dbReference>
<organism evidence="6">
    <name type="scientific">marine sediment metagenome</name>
    <dbReference type="NCBI Taxonomy" id="412755"/>
    <lineage>
        <taxon>unclassified sequences</taxon>
        <taxon>metagenomes</taxon>
        <taxon>ecological metagenomes</taxon>
    </lineage>
</organism>
<name>X1DVK3_9ZZZZ</name>
<gene>
    <name evidence="6" type="ORF">S03H2_05277</name>
</gene>
<feature type="domain" description="Aminotransferase class I/classII large" evidence="5">
    <location>
        <begin position="27"/>
        <end position="288"/>
    </location>
</feature>
<evidence type="ECO:0000259" key="5">
    <source>
        <dbReference type="Pfam" id="PF00155"/>
    </source>
</evidence>
<accession>X1DVK3</accession>
<dbReference type="EMBL" id="BARU01002185">
    <property type="protein sequence ID" value="GAH25036.1"/>
    <property type="molecule type" value="Genomic_DNA"/>
</dbReference>
<dbReference type="InterPro" id="IPR004839">
    <property type="entry name" value="Aminotransferase_I/II_large"/>
</dbReference>
<dbReference type="PANTHER" id="PTHR42790">
    <property type="entry name" value="AMINOTRANSFERASE"/>
    <property type="match status" value="1"/>
</dbReference>
<dbReference type="AlphaFoldDB" id="X1DVK3"/>
<sequence length="306" mass="35049">AGNYSNKNKSLEKGVGLIDSVLIVLAIKNNLKSYEAKIIEIPVDDNGINILILEERLKELEKKKIQVKFIYLVPNFSNPSGITLSLLRRKKILELAKKYRIIILEDNPYGMLRYEGKPLPTIKELDTKGDNQNVIYLSTLSKLLAPGFRIGWIVAPHPILEKIMLGVQSTILCVSAFTQRVAYEYFSDPSWYENIDQFISIYSRRRDIMIKTLEDTFPQSASWSKPKGGFFIWLKLPEYLNTKEILADAVRNKVAYVPGSGFYADDRGLSEARLAFCTENTERIEKGIKILSRIVKEKIKLYKSFK</sequence>
<dbReference type="Pfam" id="PF00155">
    <property type="entry name" value="Aminotran_1_2"/>
    <property type="match status" value="1"/>
</dbReference>
<dbReference type="CDD" id="cd00609">
    <property type="entry name" value="AAT_like"/>
    <property type="match status" value="1"/>
</dbReference>
<dbReference type="PANTHER" id="PTHR42790:SF19">
    <property type="entry name" value="KYNURENINE_ALPHA-AMINOADIPATE AMINOTRANSFERASE, MITOCHONDRIAL"/>
    <property type="match status" value="1"/>
</dbReference>
<feature type="non-terminal residue" evidence="6">
    <location>
        <position position="1"/>
    </location>
</feature>
<dbReference type="GO" id="GO:0008483">
    <property type="term" value="F:transaminase activity"/>
    <property type="evidence" value="ECO:0007669"/>
    <property type="project" value="UniProtKB-KW"/>
</dbReference>
<keyword evidence="2" id="KW-0032">Aminotransferase</keyword>
<keyword evidence="4" id="KW-0663">Pyridoxal phosphate</keyword>
<protein>
    <recommendedName>
        <fullName evidence="5">Aminotransferase class I/classII large domain-containing protein</fullName>
    </recommendedName>
</protein>
<evidence type="ECO:0000256" key="2">
    <source>
        <dbReference type="ARBA" id="ARBA00022576"/>
    </source>
</evidence>
<evidence type="ECO:0000256" key="1">
    <source>
        <dbReference type="ARBA" id="ARBA00001933"/>
    </source>
</evidence>
<dbReference type="InterPro" id="IPR015424">
    <property type="entry name" value="PyrdxlP-dep_Trfase"/>
</dbReference>
<reference evidence="6" key="1">
    <citation type="journal article" date="2014" name="Front. Microbiol.">
        <title>High frequency of phylogenetically diverse reductive dehalogenase-homologous genes in deep subseafloor sedimentary metagenomes.</title>
        <authorList>
            <person name="Kawai M."/>
            <person name="Futagami T."/>
            <person name="Toyoda A."/>
            <person name="Takaki Y."/>
            <person name="Nishi S."/>
            <person name="Hori S."/>
            <person name="Arai W."/>
            <person name="Tsubouchi T."/>
            <person name="Morono Y."/>
            <person name="Uchiyama I."/>
            <person name="Ito T."/>
            <person name="Fujiyama A."/>
            <person name="Inagaki F."/>
            <person name="Takami H."/>
        </authorList>
    </citation>
    <scope>NUCLEOTIDE SEQUENCE</scope>
    <source>
        <strain evidence="6">Expedition CK06-06</strain>
    </source>
</reference>
<keyword evidence="3" id="KW-0808">Transferase</keyword>
<dbReference type="GO" id="GO:0030170">
    <property type="term" value="F:pyridoxal phosphate binding"/>
    <property type="evidence" value="ECO:0007669"/>
    <property type="project" value="InterPro"/>
</dbReference>
<evidence type="ECO:0000313" key="6">
    <source>
        <dbReference type="EMBL" id="GAH25036.1"/>
    </source>
</evidence>
<dbReference type="Gene3D" id="3.40.640.10">
    <property type="entry name" value="Type I PLP-dependent aspartate aminotransferase-like (Major domain)"/>
    <property type="match status" value="1"/>
</dbReference>
<comment type="caution">
    <text evidence="6">The sequence shown here is derived from an EMBL/GenBank/DDBJ whole genome shotgun (WGS) entry which is preliminary data.</text>
</comment>
<dbReference type="InterPro" id="IPR050859">
    <property type="entry name" value="Class-I_PLP-dep_aminotransf"/>
</dbReference>
<dbReference type="GO" id="GO:1901605">
    <property type="term" value="P:alpha-amino acid metabolic process"/>
    <property type="evidence" value="ECO:0007669"/>
    <property type="project" value="TreeGrafter"/>
</dbReference>
<dbReference type="InterPro" id="IPR015421">
    <property type="entry name" value="PyrdxlP-dep_Trfase_major"/>
</dbReference>
<proteinExistence type="predicted"/>
<evidence type="ECO:0000256" key="4">
    <source>
        <dbReference type="ARBA" id="ARBA00022898"/>
    </source>
</evidence>
<evidence type="ECO:0000256" key="3">
    <source>
        <dbReference type="ARBA" id="ARBA00022679"/>
    </source>
</evidence>
<dbReference type="SUPFAM" id="SSF53383">
    <property type="entry name" value="PLP-dependent transferases"/>
    <property type="match status" value="1"/>
</dbReference>